<name>A0ABY6LYH9_9FLAO</name>
<evidence type="ECO:0000313" key="2">
    <source>
        <dbReference type="EMBL" id="UYW01346.1"/>
    </source>
</evidence>
<dbReference type="Proteomes" id="UP001163328">
    <property type="component" value="Chromosome"/>
</dbReference>
<evidence type="ECO:0000259" key="1">
    <source>
        <dbReference type="Pfam" id="PF13568"/>
    </source>
</evidence>
<feature type="domain" description="Outer membrane protein beta-barrel" evidence="1">
    <location>
        <begin position="33"/>
        <end position="201"/>
    </location>
</feature>
<accession>A0ABY6LYH9</accession>
<dbReference type="RefSeq" id="WP_264433815.1">
    <property type="nucleotide sequence ID" value="NZ_CP081495.1"/>
</dbReference>
<dbReference type="InterPro" id="IPR025665">
    <property type="entry name" value="Beta-barrel_OMP_2"/>
</dbReference>
<reference evidence="2" key="1">
    <citation type="submission" date="2021-08" db="EMBL/GenBank/DDBJ databases">
        <title>Flavobacterium sp. strain CC-SYL302.</title>
        <authorList>
            <person name="Lin S.-Y."/>
            <person name="Lee T.-H."/>
            <person name="Young C.-C."/>
        </authorList>
    </citation>
    <scope>NUCLEOTIDE SEQUENCE</scope>
    <source>
        <strain evidence="2">CC-SYL302</strain>
    </source>
</reference>
<sequence>MKKQLTLLLLFIGILAQAQGMFGKNPIINLENFDQKRIHYGFYLGLNSYDFKFDYKDVAEDIEVKSSVGFNVGIIGNLKLTEHLDFRFEPGVSFSSRNLIFPYILDDFDKTREVKSTYINLPFLLKFSAKRTGNIKPYLIGGYSYAMNLSSNYNATDDNYNGKFRMKRGTGNLEAGLGIDIYFEYFKFSPSIRGVFGLDNEIIDDNTPYSPWTGNVTKMQTRGFFINFAFH</sequence>
<dbReference type="EMBL" id="CP081495">
    <property type="protein sequence ID" value="UYW01346.1"/>
    <property type="molecule type" value="Genomic_DNA"/>
</dbReference>
<organism evidence="2 3">
    <name type="scientific">Flavobacterium agricola</name>
    <dbReference type="NCBI Taxonomy" id="2870839"/>
    <lineage>
        <taxon>Bacteria</taxon>
        <taxon>Pseudomonadati</taxon>
        <taxon>Bacteroidota</taxon>
        <taxon>Flavobacteriia</taxon>
        <taxon>Flavobacteriales</taxon>
        <taxon>Flavobacteriaceae</taxon>
        <taxon>Flavobacterium</taxon>
    </lineage>
</organism>
<dbReference type="Pfam" id="PF13568">
    <property type="entry name" value="OMP_b-brl_2"/>
    <property type="match status" value="1"/>
</dbReference>
<keyword evidence="3" id="KW-1185">Reference proteome</keyword>
<gene>
    <name evidence="2" type="ORF">K5I29_13065</name>
</gene>
<protein>
    <submittedName>
        <fullName evidence="2">PorT family protein</fullName>
    </submittedName>
</protein>
<evidence type="ECO:0000313" key="3">
    <source>
        <dbReference type="Proteomes" id="UP001163328"/>
    </source>
</evidence>
<proteinExistence type="predicted"/>